<comment type="similarity">
    <text evidence="2">Belongs to the major facilitator superfamily. Proton-dependent oligopeptide transporter (POT/PTR) (TC 2.A.17) family.</text>
</comment>
<protein>
    <submittedName>
        <fullName evidence="7">Uncharacterized protein</fullName>
    </submittedName>
</protein>
<dbReference type="SUPFAM" id="SSF103473">
    <property type="entry name" value="MFS general substrate transporter"/>
    <property type="match status" value="1"/>
</dbReference>
<dbReference type="GO" id="GO:0022857">
    <property type="term" value="F:transmembrane transporter activity"/>
    <property type="evidence" value="ECO:0007669"/>
    <property type="project" value="InterPro"/>
</dbReference>
<keyword evidence="8" id="KW-1185">Reference proteome</keyword>
<organism evidence="7 8">
    <name type="scientific">Nepenthes gracilis</name>
    <name type="common">Slender pitcher plant</name>
    <dbReference type="NCBI Taxonomy" id="150966"/>
    <lineage>
        <taxon>Eukaryota</taxon>
        <taxon>Viridiplantae</taxon>
        <taxon>Streptophyta</taxon>
        <taxon>Embryophyta</taxon>
        <taxon>Tracheophyta</taxon>
        <taxon>Spermatophyta</taxon>
        <taxon>Magnoliopsida</taxon>
        <taxon>eudicotyledons</taxon>
        <taxon>Gunneridae</taxon>
        <taxon>Pentapetalae</taxon>
        <taxon>Caryophyllales</taxon>
        <taxon>Nepenthaceae</taxon>
        <taxon>Nepenthes</taxon>
    </lineage>
</organism>
<feature type="transmembrane region" description="Helical" evidence="6">
    <location>
        <begin position="412"/>
        <end position="429"/>
    </location>
</feature>
<keyword evidence="5 6" id="KW-0472">Membrane</keyword>
<comment type="caution">
    <text evidence="7">The sequence shown here is derived from an EMBL/GenBank/DDBJ whole genome shotgun (WGS) entry which is preliminary data.</text>
</comment>
<evidence type="ECO:0000256" key="3">
    <source>
        <dbReference type="ARBA" id="ARBA00022692"/>
    </source>
</evidence>
<dbReference type="InterPro" id="IPR036259">
    <property type="entry name" value="MFS_trans_sf"/>
</dbReference>
<evidence type="ECO:0000256" key="1">
    <source>
        <dbReference type="ARBA" id="ARBA00004141"/>
    </source>
</evidence>
<dbReference type="PANTHER" id="PTHR11654">
    <property type="entry name" value="OLIGOPEPTIDE TRANSPORTER-RELATED"/>
    <property type="match status" value="1"/>
</dbReference>
<feature type="transmembrane region" description="Helical" evidence="6">
    <location>
        <begin position="92"/>
        <end position="112"/>
    </location>
</feature>
<keyword evidence="3 6" id="KW-0812">Transmembrane</keyword>
<dbReference type="AlphaFoldDB" id="A0AAD3SU52"/>
<sequence length="581" mass="64434">MAEDIRGNDNEVIKGIKPGGWRAIKYILANETFEKLASMSLIANITVYLNTMYNMDGILLVNVVNMWSGSSNISSLAGAFLSDAYLGRFHTLLIGSIASLLGMGTMTLTAAIPQLQPPRCARNSACSEPRSWQLGVLFAALTLLALGSGCIRPCNIAFGADQLDTRTEKGRAQLQRFYNWWYFTFTIALLVALTAVVYIQTNVSWTIGFAIPTACFLFSMVTFLIGCPTYIYHKPRGSIFIDMVKVVTAACRKRRLTLDYTDDTRSFYDPPNDGDLFMSKLSRTNRLRFFDKASLIDDPSEVNGDGIADNSWRLCSVQQVEQLKCLIGCLPVWISGILSLLAMDQQNTFGVLQAIQMNRKVGPHFTVPPAWIGLTSMVALSIWILIYERVLIPLLHKYKKTDDARLSVKQRIRIGIIMSIACMLVAAFVEKQRRQAALKKGSFESPLGVGFLAPQLVLSGLIEAFAAVSIMEFFTTQMPDSMRSIAGSVFFLSLSMASYMSSAVVNIIHSITARGSGMAWLGGHDLNKNRLDYFYFIIAAIGGLNFLYFTSFAGKYIFVSDTEPKQRGTLTRELSYSSSRP</sequence>
<feature type="transmembrane region" description="Helical" evidence="6">
    <location>
        <begin position="449"/>
        <end position="468"/>
    </location>
</feature>
<dbReference type="Proteomes" id="UP001279734">
    <property type="component" value="Unassembled WGS sequence"/>
</dbReference>
<evidence type="ECO:0000256" key="2">
    <source>
        <dbReference type="ARBA" id="ARBA00005982"/>
    </source>
</evidence>
<feature type="transmembrane region" description="Helical" evidence="6">
    <location>
        <begin position="323"/>
        <end position="343"/>
    </location>
</feature>
<dbReference type="Gene3D" id="1.20.1250.20">
    <property type="entry name" value="MFS general substrate transporter like domains"/>
    <property type="match status" value="1"/>
</dbReference>
<evidence type="ECO:0000256" key="6">
    <source>
        <dbReference type="SAM" id="Phobius"/>
    </source>
</evidence>
<accession>A0AAD3SU52</accession>
<gene>
    <name evidence="7" type="ORF">Nepgr_018816</name>
</gene>
<name>A0AAD3SU52_NEPGR</name>
<dbReference type="EMBL" id="BSYO01000017">
    <property type="protein sequence ID" value="GMH16975.1"/>
    <property type="molecule type" value="Genomic_DNA"/>
</dbReference>
<dbReference type="CDD" id="cd17416">
    <property type="entry name" value="MFS_NPF1_2"/>
    <property type="match status" value="1"/>
</dbReference>
<keyword evidence="4 6" id="KW-1133">Transmembrane helix</keyword>
<reference evidence="7" key="1">
    <citation type="submission" date="2023-05" db="EMBL/GenBank/DDBJ databases">
        <title>Nepenthes gracilis genome sequencing.</title>
        <authorList>
            <person name="Fukushima K."/>
        </authorList>
    </citation>
    <scope>NUCLEOTIDE SEQUENCE</scope>
    <source>
        <strain evidence="7">SING2019-196</strain>
    </source>
</reference>
<feature type="transmembrane region" description="Helical" evidence="6">
    <location>
        <begin position="533"/>
        <end position="558"/>
    </location>
</feature>
<evidence type="ECO:0000256" key="4">
    <source>
        <dbReference type="ARBA" id="ARBA00022989"/>
    </source>
</evidence>
<feature type="transmembrane region" description="Helical" evidence="6">
    <location>
        <begin position="370"/>
        <end position="391"/>
    </location>
</feature>
<dbReference type="Pfam" id="PF00854">
    <property type="entry name" value="PTR2"/>
    <property type="match status" value="1"/>
</dbReference>
<evidence type="ECO:0000313" key="7">
    <source>
        <dbReference type="EMBL" id="GMH16975.1"/>
    </source>
</evidence>
<feature type="transmembrane region" description="Helical" evidence="6">
    <location>
        <begin position="132"/>
        <end position="158"/>
    </location>
</feature>
<feature type="transmembrane region" description="Helical" evidence="6">
    <location>
        <begin position="205"/>
        <end position="231"/>
    </location>
</feature>
<dbReference type="GO" id="GO:0016020">
    <property type="term" value="C:membrane"/>
    <property type="evidence" value="ECO:0007669"/>
    <property type="project" value="UniProtKB-SubCell"/>
</dbReference>
<evidence type="ECO:0000256" key="5">
    <source>
        <dbReference type="ARBA" id="ARBA00023136"/>
    </source>
</evidence>
<dbReference type="InterPro" id="IPR000109">
    <property type="entry name" value="POT_fam"/>
</dbReference>
<evidence type="ECO:0000313" key="8">
    <source>
        <dbReference type="Proteomes" id="UP001279734"/>
    </source>
</evidence>
<proteinExistence type="inferred from homology"/>
<feature type="transmembrane region" description="Helical" evidence="6">
    <location>
        <begin position="179"/>
        <end position="199"/>
    </location>
</feature>
<feature type="transmembrane region" description="Helical" evidence="6">
    <location>
        <begin position="489"/>
        <end position="513"/>
    </location>
</feature>
<comment type="subcellular location">
    <subcellularLocation>
        <location evidence="1">Membrane</location>
        <topology evidence="1">Multi-pass membrane protein</topology>
    </subcellularLocation>
</comment>